<evidence type="ECO:0000256" key="2">
    <source>
        <dbReference type="ARBA" id="ARBA00022692"/>
    </source>
</evidence>
<dbReference type="AlphaFoldDB" id="A0ABD2A3I4"/>
<feature type="transmembrane region" description="Helical" evidence="5">
    <location>
        <begin position="266"/>
        <end position="287"/>
    </location>
</feature>
<gene>
    <name evidence="7" type="ORF">V1478_014885</name>
</gene>
<keyword evidence="3 5" id="KW-1133">Transmembrane helix</keyword>
<accession>A0ABD2A3I4</accession>
<dbReference type="GO" id="GO:0016020">
    <property type="term" value="C:membrane"/>
    <property type="evidence" value="ECO:0007669"/>
    <property type="project" value="UniProtKB-SubCell"/>
</dbReference>
<dbReference type="Proteomes" id="UP001607302">
    <property type="component" value="Unassembled WGS sequence"/>
</dbReference>
<feature type="transmembrane region" description="Helical" evidence="5">
    <location>
        <begin position="166"/>
        <end position="187"/>
    </location>
</feature>
<name>A0ABD2A3I4_VESSQ</name>
<keyword evidence="4 5" id="KW-0472">Membrane</keyword>
<reference evidence="7 8" key="1">
    <citation type="journal article" date="2024" name="Ann. Entomol. Soc. Am.">
        <title>Genomic analyses of the southern and eastern yellowjacket wasps (Hymenoptera: Vespidae) reveal evolutionary signatures of social life.</title>
        <authorList>
            <person name="Catto M.A."/>
            <person name="Caine P.B."/>
            <person name="Orr S.E."/>
            <person name="Hunt B.G."/>
            <person name="Goodisman M.A.D."/>
        </authorList>
    </citation>
    <scope>NUCLEOTIDE SEQUENCE [LARGE SCALE GENOMIC DNA]</scope>
    <source>
        <strain evidence="7">233</strain>
        <tissue evidence="7">Head and thorax</tissue>
    </source>
</reference>
<dbReference type="Pfam" id="PF01490">
    <property type="entry name" value="Aa_trans"/>
    <property type="match status" value="1"/>
</dbReference>
<dbReference type="InterPro" id="IPR013057">
    <property type="entry name" value="AA_transpt_TM"/>
</dbReference>
<dbReference type="PANTHER" id="PTHR22950">
    <property type="entry name" value="AMINO ACID TRANSPORTER"/>
    <property type="match status" value="1"/>
</dbReference>
<protein>
    <submittedName>
        <fullName evidence="7">Proton-coupled amino acid transporter-like protein pathetic</fullName>
    </submittedName>
</protein>
<feature type="transmembrane region" description="Helical" evidence="5">
    <location>
        <begin position="43"/>
        <end position="63"/>
    </location>
</feature>
<comment type="subcellular location">
    <subcellularLocation>
        <location evidence="1">Membrane</location>
        <topology evidence="1">Multi-pass membrane protein</topology>
    </subcellularLocation>
</comment>
<feature type="domain" description="Amino acid transporter transmembrane" evidence="6">
    <location>
        <begin position="37"/>
        <end position="303"/>
    </location>
</feature>
<evidence type="ECO:0000256" key="1">
    <source>
        <dbReference type="ARBA" id="ARBA00004141"/>
    </source>
</evidence>
<evidence type="ECO:0000313" key="8">
    <source>
        <dbReference type="Proteomes" id="UP001607302"/>
    </source>
</evidence>
<dbReference type="EMBL" id="JAUDFV010000155">
    <property type="protein sequence ID" value="KAL2715187.1"/>
    <property type="molecule type" value="Genomic_DNA"/>
</dbReference>
<evidence type="ECO:0000256" key="4">
    <source>
        <dbReference type="ARBA" id="ARBA00023136"/>
    </source>
</evidence>
<keyword evidence="8" id="KW-1185">Reference proteome</keyword>
<organism evidence="7 8">
    <name type="scientific">Vespula squamosa</name>
    <name type="common">Southern yellow jacket</name>
    <name type="synonym">Wasp</name>
    <dbReference type="NCBI Taxonomy" id="30214"/>
    <lineage>
        <taxon>Eukaryota</taxon>
        <taxon>Metazoa</taxon>
        <taxon>Ecdysozoa</taxon>
        <taxon>Arthropoda</taxon>
        <taxon>Hexapoda</taxon>
        <taxon>Insecta</taxon>
        <taxon>Pterygota</taxon>
        <taxon>Neoptera</taxon>
        <taxon>Endopterygota</taxon>
        <taxon>Hymenoptera</taxon>
        <taxon>Apocrita</taxon>
        <taxon>Aculeata</taxon>
        <taxon>Vespoidea</taxon>
        <taxon>Vespidae</taxon>
        <taxon>Vespinae</taxon>
        <taxon>Vespula</taxon>
    </lineage>
</organism>
<proteinExistence type="predicted"/>
<feature type="transmembrane region" description="Helical" evidence="5">
    <location>
        <begin position="236"/>
        <end position="254"/>
    </location>
</feature>
<keyword evidence="2 5" id="KW-0812">Transmembrane</keyword>
<comment type="caution">
    <text evidence="7">The sequence shown here is derived from an EMBL/GenBank/DDBJ whole genome shotgun (WGS) entry which is preliminary data.</text>
</comment>
<feature type="transmembrane region" description="Helical" evidence="5">
    <location>
        <begin position="131"/>
        <end position="154"/>
    </location>
</feature>
<feature type="transmembrane region" description="Helical" evidence="5">
    <location>
        <begin position="194"/>
        <end position="216"/>
    </location>
</feature>
<evidence type="ECO:0000259" key="6">
    <source>
        <dbReference type="Pfam" id="PF01490"/>
    </source>
</evidence>
<evidence type="ECO:0000256" key="3">
    <source>
        <dbReference type="ARBA" id="ARBA00022989"/>
    </source>
</evidence>
<dbReference type="PANTHER" id="PTHR22950:SF349">
    <property type="entry name" value="AMINO ACID TRANSPORTER TRANSMEMBRANE DOMAIN-CONTAINING PROTEIN"/>
    <property type="match status" value="1"/>
</dbReference>
<evidence type="ECO:0000256" key="5">
    <source>
        <dbReference type="SAM" id="Phobius"/>
    </source>
</evidence>
<feature type="transmembrane region" description="Helical" evidence="5">
    <location>
        <begin position="69"/>
        <end position="90"/>
    </location>
</feature>
<evidence type="ECO:0000313" key="7">
    <source>
        <dbReference type="EMBL" id="KAL2715187.1"/>
    </source>
</evidence>
<sequence length="306" mass="35504">MAEEMHKTKENVERIDGSMSENIQSYEPYLDPQEEPKISDFSAFIHIMKVTVTAGILFLPNTFRKTGYVMSIICGLFIGVIYIHNSVVLVQCSQTLCRQHNLPKLDLAQTVEVSFLMGPQITRRCAKGFRIFTNIIICFIQYKEVVIYILYVATSFQQVIEYYGEIVMNVRIYVLIFFPIYCILIFVPNLKYLVPFSIVGTIFFILGITTSFIYFLEDFPNPKYLDAFTDVHSIPLFLSIFLYSLHNITILLPLENIMHYPENLTRLIIITTIFNTLIYIIFGFLGYNKYKDTCDTIIKNLPLDEV</sequence>